<dbReference type="Gene3D" id="3.20.20.70">
    <property type="entry name" value="Aldolase class I"/>
    <property type="match status" value="1"/>
</dbReference>
<dbReference type="CDD" id="cd04730">
    <property type="entry name" value="NPD_like"/>
    <property type="match status" value="1"/>
</dbReference>
<dbReference type="RefSeq" id="WP_323574710.1">
    <property type="nucleotide sequence ID" value="NZ_JAYGJQ010000001.1"/>
</dbReference>
<keyword evidence="4 6" id="KW-0560">Oxidoreductase</keyword>
<name>A0ABU5VQ98_9BACT</name>
<dbReference type="SUPFAM" id="SSF51412">
    <property type="entry name" value="Inosine monophosphate dehydrogenase (IMPDH)"/>
    <property type="match status" value="1"/>
</dbReference>
<keyword evidence="2" id="KW-0285">Flavoprotein</keyword>
<dbReference type="EC" id="1.13.12.-" evidence="6"/>
<evidence type="ECO:0000313" key="6">
    <source>
        <dbReference type="EMBL" id="MEA9355222.1"/>
    </source>
</evidence>
<keyword evidence="3" id="KW-0288">FMN</keyword>
<evidence type="ECO:0000313" key="7">
    <source>
        <dbReference type="Proteomes" id="UP001302274"/>
    </source>
</evidence>
<evidence type="ECO:0000256" key="5">
    <source>
        <dbReference type="ARBA" id="ARBA00023033"/>
    </source>
</evidence>
<evidence type="ECO:0000256" key="2">
    <source>
        <dbReference type="ARBA" id="ARBA00022630"/>
    </source>
</evidence>
<gene>
    <name evidence="6" type="ORF">SHI21_03375</name>
</gene>
<evidence type="ECO:0000256" key="4">
    <source>
        <dbReference type="ARBA" id="ARBA00023002"/>
    </source>
</evidence>
<comment type="caution">
    <text evidence="6">The sequence shown here is derived from an EMBL/GenBank/DDBJ whole genome shotgun (WGS) entry which is preliminary data.</text>
</comment>
<dbReference type="InterPro" id="IPR004136">
    <property type="entry name" value="NMO"/>
</dbReference>
<evidence type="ECO:0000256" key="3">
    <source>
        <dbReference type="ARBA" id="ARBA00022643"/>
    </source>
</evidence>
<organism evidence="6 7">
    <name type="scientific">Bacteriovorax antarcticus</name>
    <dbReference type="NCBI Taxonomy" id="3088717"/>
    <lineage>
        <taxon>Bacteria</taxon>
        <taxon>Pseudomonadati</taxon>
        <taxon>Bdellovibrionota</taxon>
        <taxon>Bacteriovoracia</taxon>
        <taxon>Bacteriovoracales</taxon>
        <taxon>Bacteriovoracaceae</taxon>
        <taxon>Bacteriovorax</taxon>
    </lineage>
</organism>
<dbReference type="Pfam" id="PF03060">
    <property type="entry name" value="NMO"/>
    <property type="match status" value="1"/>
</dbReference>
<keyword evidence="5 6" id="KW-0503">Monooxygenase</keyword>
<accession>A0ABU5VQ98</accession>
<comment type="similarity">
    <text evidence="1">Belongs to the nitronate monooxygenase family. NMO class I subfamily.</text>
</comment>
<dbReference type="PANTHER" id="PTHR42747:SF4">
    <property type="entry name" value="BLR1330 PROTEIN"/>
    <property type="match status" value="1"/>
</dbReference>
<dbReference type="Proteomes" id="UP001302274">
    <property type="component" value="Unassembled WGS sequence"/>
</dbReference>
<reference evidence="6 7" key="1">
    <citation type="submission" date="2023-11" db="EMBL/GenBank/DDBJ databases">
        <title>A Novel Polar Bacteriovorax (B. antarcticus) Isolated from the Biocrust in Antarctica.</title>
        <authorList>
            <person name="Mun W."/>
            <person name="Choi S.Y."/>
            <person name="Mitchell R.J."/>
        </authorList>
    </citation>
    <scope>NUCLEOTIDE SEQUENCE [LARGE SCALE GENOMIC DNA]</scope>
    <source>
        <strain evidence="6 7">PP10</strain>
    </source>
</reference>
<dbReference type="GO" id="GO:0004497">
    <property type="term" value="F:monooxygenase activity"/>
    <property type="evidence" value="ECO:0007669"/>
    <property type="project" value="UniProtKB-KW"/>
</dbReference>
<dbReference type="PANTHER" id="PTHR42747">
    <property type="entry name" value="NITRONATE MONOOXYGENASE-RELATED"/>
    <property type="match status" value="1"/>
</dbReference>
<proteinExistence type="inferred from homology"/>
<dbReference type="EMBL" id="JAYGJQ010000001">
    <property type="protein sequence ID" value="MEA9355222.1"/>
    <property type="molecule type" value="Genomic_DNA"/>
</dbReference>
<evidence type="ECO:0000256" key="1">
    <source>
        <dbReference type="ARBA" id="ARBA00009881"/>
    </source>
</evidence>
<dbReference type="InterPro" id="IPR013785">
    <property type="entry name" value="Aldolase_TIM"/>
</dbReference>
<sequence length="329" mass="35382">MISTWITKTFDIKYPIILAPMFLVSNNKMLIEAYKNGFIGCIPSLNYRTPAEFEAAMSDLRTQCNGKFGINLIVNKSNVHLNDHLEVLKKYPPAFVITSLGSPEAVINALKPLGVKILCDVVEVEYAKKVESLGADALIAVNSGAGGHAGNISPSILVPMLMKATKLPVISAGGVGTGAGLLSVMALGAEGVSIGSPYIATVESGVSKEYKQAVVDFGAADIVMTTKISGSPCSVINTPYVKKIGTEQNFVESFLNHNKSIKKYAKMLTYYKGMKAVEKAAFAATYKTVWVAGPSIEFSHAIETVEAITKRIISEYEAAYNTLVERQVR</sequence>
<protein>
    <submittedName>
        <fullName evidence="6">Nitronate monooxygenase</fullName>
        <ecNumber evidence="6">1.13.12.-</ecNumber>
    </submittedName>
</protein>
<keyword evidence="7" id="KW-1185">Reference proteome</keyword>